<evidence type="ECO:0000259" key="1">
    <source>
        <dbReference type="PROSITE" id="PS50097"/>
    </source>
</evidence>
<protein>
    <recommendedName>
        <fullName evidence="1">BTB domain-containing protein</fullName>
    </recommendedName>
</protein>
<gene>
    <name evidence="2" type="ORF">GFSPODELE1_LOCUS6032</name>
</gene>
<dbReference type="EMBL" id="OZ037947">
    <property type="protein sequence ID" value="CAL1706769.1"/>
    <property type="molecule type" value="Genomic_DNA"/>
</dbReference>
<accession>A0ABP1DII6</accession>
<proteinExistence type="predicted"/>
<dbReference type="Gene3D" id="3.30.710.10">
    <property type="entry name" value="Potassium Channel Kv1.1, Chain A"/>
    <property type="match status" value="1"/>
</dbReference>
<evidence type="ECO:0000313" key="3">
    <source>
        <dbReference type="Proteomes" id="UP001497453"/>
    </source>
</evidence>
<dbReference type="SUPFAM" id="SSF54695">
    <property type="entry name" value="POZ domain"/>
    <property type="match status" value="1"/>
</dbReference>
<feature type="domain" description="BTB" evidence="1">
    <location>
        <begin position="19"/>
        <end position="80"/>
    </location>
</feature>
<dbReference type="SMART" id="SM00225">
    <property type="entry name" value="BTB"/>
    <property type="match status" value="1"/>
</dbReference>
<dbReference type="CDD" id="cd18186">
    <property type="entry name" value="BTB_POZ_ZBTB_KLHL-like"/>
    <property type="match status" value="1"/>
</dbReference>
<reference evidence="3" key="1">
    <citation type="submission" date="2024-04" db="EMBL/GenBank/DDBJ databases">
        <authorList>
            <person name="Shaw F."/>
            <person name="Minotto A."/>
        </authorList>
    </citation>
    <scope>NUCLEOTIDE SEQUENCE [LARGE SCALE GENOMIC DNA]</scope>
</reference>
<name>A0ABP1DII6_9APHY</name>
<dbReference type="PROSITE" id="PS50097">
    <property type="entry name" value="BTB"/>
    <property type="match status" value="1"/>
</dbReference>
<dbReference type="InterPro" id="IPR011333">
    <property type="entry name" value="SKP1/BTB/POZ_sf"/>
</dbReference>
<sequence length="224" mass="25025">MTATDIDVSLAEKFQFEDADVIIRAGGANFSAHKLILSLASPVFKHIFSLPRNESSQEGVPIVEVTEDAQSIHDVLSLLYPNIDDPNISDLIVMHRVLLALRKYEMLKLKARMARRLERAAWGKSARIFAIACHAGLADTARAAAQGTLLLERNTLITSVIPENKKLSAETFQKLLRYHIECGEVAQAQAEVQAGVTQNVARSDWLWLRFQSDECPEPLIRRHV</sequence>
<dbReference type="Pfam" id="PF00651">
    <property type="entry name" value="BTB"/>
    <property type="match status" value="1"/>
</dbReference>
<dbReference type="InterPro" id="IPR000210">
    <property type="entry name" value="BTB/POZ_dom"/>
</dbReference>
<organism evidence="2 3">
    <name type="scientific">Somion occarium</name>
    <dbReference type="NCBI Taxonomy" id="3059160"/>
    <lineage>
        <taxon>Eukaryota</taxon>
        <taxon>Fungi</taxon>
        <taxon>Dikarya</taxon>
        <taxon>Basidiomycota</taxon>
        <taxon>Agaricomycotina</taxon>
        <taxon>Agaricomycetes</taxon>
        <taxon>Polyporales</taxon>
        <taxon>Cerrenaceae</taxon>
        <taxon>Somion</taxon>
    </lineage>
</organism>
<dbReference type="Proteomes" id="UP001497453">
    <property type="component" value="Chromosome 4"/>
</dbReference>
<keyword evidence="3" id="KW-1185">Reference proteome</keyword>
<evidence type="ECO:0000313" key="2">
    <source>
        <dbReference type="EMBL" id="CAL1706769.1"/>
    </source>
</evidence>